<organism evidence="1 2">
    <name type="scientific">Solanum commersonii</name>
    <name type="common">Commerson's wild potato</name>
    <name type="synonym">Commerson's nightshade</name>
    <dbReference type="NCBI Taxonomy" id="4109"/>
    <lineage>
        <taxon>Eukaryota</taxon>
        <taxon>Viridiplantae</taxon>
        <taxon>Streptophyta</taxon>
        <taxon>Embryophyta</taxon>
        <taxon>Tracheophyta</taxon>
        <taxon>Spermatophyta</taxon>
        <taxon>Magnoliopsida</taxon>
        <taxon>eudicotyledons</taxon>
        <taxon>Gunneridae</taxon>
        <taxon>Pentapetalae</taxon>
        <taxon>asterids</taxon>
        <taxon>lamiids</taxon>
        <taxon>Solanales</taxon>
        <taxon>Solanaceae</taxon>
        <taxon>Solanoideae</taxon>
        <taxon>Solaneae</taxon>
        <taxon>Solanum</taxon>
    </lineage>
</organism>
<evidence type="ECO:0000313" key="2">
    <source>
        <dbReference type="Proteomes" id="UP000824120"/>
    </source>
</evidence>
<dbReference type="AlphaFoldDB" id="A0A9J5XIS6"/>
<comment type="caution">
    <text evidence="1">The sequence shown here is derived from an EMBL/GenBank/DDBJ whole genome shotgun (WGS) entry which is preliminary data.</text>
</comment>
<reference evidence="1 2" key="1">
    <citation type="submission" date="2020-09" db="EMBL/GenBank/DDBJ databases">
        <title>De no assembly of potato wild relative species, Solanum commersonii.</title>
        <authorList>
            <person name="Cho K."/>
        </authorList>
    </citation>
    <scope>NUCLEOTIDE SEQUENCE [LARGE SCALE GENOMIC DNA]</scope>
    <source>
        <strain evidence="1">LZ3.2</strain>
        <tissue evidence="1">Leaf</tissue>
    </source>
</reference>
<keyword evidence="2" id="KW-1185">Reference proteome</keyword>
<dbReference type="EMBL" id="JACXVP010000009">
    <property type="protein sequence ID" value="KAG5587653.1"/>
    <property type="molecule type" value="Genomic_DNA"/>
</dbReference>
<proteinExistence type="predicted"/>
<protein>
    <submittedName>
        <fullName evidence="1">Uncharacterized protein</fullName>
    </submittedName>
</protein>
<accession>A0A9J5XIS6</accession>
<sequence length="74" mass="8237">MECIFYSHRLQISLSCAGLEGVRLRGIHKMRDAVVASSSAFVNCFLIEISPVPYKQLDGVSEIYTGLEGMVWRG</sequence>
<evidence type="ECO:0000313" key="1">
    <source>
        <dbReference type="EMBL" id="KAG5587653.1"/>
    </source>
</evidence>
<dbReference type="Proteomes" id="UP000824120">
    <property type="component" value="Chromosome 9"/>
</dbReference>
<name>A0A9J5XIS6_SOLCO</name>
<gene>
    <name evidence="1" type="ORF">H5410_048087</name>
</gene>